<dbReference type="EMBL" id="OX465086">
    <property type="protein sequence ID" value="CAI9260211.1"/>
    <property type="molecule type" value="Genomic_DNA"/>
</dbReference>
<name>A0AA35UTJ3_LACSI</name>
<accession>A0AA35UTJ3</accession>
<keyword evidence="2" id="KW-1185">Reference proteome</keyword>
<dbReference type="AlphaFoldDB" id="A0AA35UTJ3"/>
<evidence type="ECO:0000313" key="2">
    <source>
        <dbReference type="Proteomes" id="UP001177003"/>
    </source>
</evidence>
<reference evidence="1" key="1">
    <citation type="submission" date="2023-04" db="EMBL/GenBank/DDBJ databases">
        <authorList>
            <person name="Vijverberg K."/>
            <person name="Xiong W."/>
            <person name="Schranz E."/>
        </authorList>
    </citation>
    <scope>NUCLEOTIDE SEQUENCE</scope>
</reference>
<organism evidence="1 2">
    <name type="scientific">Lactuca saligna</name>
    <name type="common">Willowleaf lettuce</name>
    <dbReference type="NCBI Taxonomy" id="75948"/>
    <lineage>
        <taxon>Eukaryota</taxon>
        <taxon>Viridiplantae</taxon>
        <taxon>Streptophyta</taxon>
        <taxon>Embryophyta</taxon>
        <taxon>Tracheophyta</taxon>
        <taxon>Spermatophyta</taxon>
        <taxon>Magnoliopsida</taxon>
        <taxon>eudicotyledons</taxon>
        <taxon>Gunneridae</taxon>
        <taxon>Pentapetalae</taxon>
        <taxon>asterids</taxon>
        <taxon>campanulids</taxon>
        <taxon>Asterales</taxon>
        <taxon>Asteraceae</taxon>
        <taxon>Cichorioideae</taxon>
        <taxon>Cichorieae</taxon>
        <taxon>Lactucinae</taxon>
        <taxon>Lactuca</taxon>
    </lineage>
</organism>
<proteinExistence type="predicted"/>
<protein>
    <submittedName>
        <fullName evidence="1">Uncharacterized protein</fullName>
    </submittedName>
</protein>
<sequence length="209" mass="23692">MVNHETETQDKVVNHEIETREEVIISAVETEELVGTYRVEEPSCQADDRFHTTIVDDIEPFVEDYSLYVDYVDMFNVQTSCEQQPEVDYLKGMVSDNSGEAFYSECGHGSKGSGDDSDDSECNVDEANIQFDVDVDMSKFHNVVDVDKHGILNNHSTDEGNDMADNELEVIMTGDCQFMGYHEDDKKRLLKELSKSSRCSHGEVHVKPF</sequence>
<dbReference type="Proteomes" id="UP001177003">
    <property type="component" value="Chromosome 0"/>
</dbReference>
<gene>
    <name evidence="1" type="ORF">LSALG_LOCUS1054</name>
</gene>
<evidence type="ECO:0000313" key="1">
    <source>
        <dbReference type="EMBL" id="CAI9260211.1"/>
    </source>
</evidence>